<keyword evidence="12" id="KW-0564">Palmitate</keyword>
<proteinExistence type="inferred from homology"/>
<evidence type="ECO:0000256" key="11">
    <source>
        <dbReference type="ARBA" id="ARBA00023136"/>
    </source>
</evidence>
<dbReference type="PANTHER" id="PTHR22888:SF18">
    <property type="entry name" value="CYTOCHROME BO(3) UBIQUINOL OXIDASE SUBUNIT 2"/>
    <property type="match status" value="1"/>
</dbReference>
<keyword evidence="11 14" id="KW-0472">Membrane</keyword>
<dbReference type="InterPro" id="IPR002429">
    <property type="entry name" value="CcO_II-like_C"/>
</dbReference>
<evidence type="ECO:0000256" key="12">
    <source>
        <dbReference type="ARBA" id="ARBA00023139"/>
    </source>
</evidence>
<keyword evidence="6 15" id="KW-0812">Transmembrane</keyword>
<dbReference type="PROSITE" id="PS50857">
    <property type="entry name" value="COX2_CUA"/>
    <property type="match status" value="1"/>
</dbReference>
<dbReference type="SUPFAM" id="SSF49503">
    <property type="entry name" value="Cupredoxins"/>
    <property type="match status" value="1"/>
</dbReference>
<dbReference type="Pfam" id="PF00116">
    <property type="entry name" value="COX2"/>
    <property type="match status" value="1"/>
</dbReference>
<dbReference type="Gene3D" id="1.10.287.90">
    <property type="match status" value="1"/>
</dbReference>
<feature type="transmembrane region" description="Helical" evidence="18">
    <location>
        <begin position="45"/>
        <end position="70"/>
    </location>
</feature>
<feature type="domain" description="Cytochrome oxidase subunit II transmembrane region profile" evidence="20">
    <location>
        <begin position="22"/>
        <end position="119"/>
    </location>
</feature>
<feature type="region of interest" description="Disordered" evidence="17">
    <location>
        <begin position="286"/>
        <end position="313"/>
    </location>
</feature>
<evidence type="ECO:0000256" key="8">
    <source>
        <dbReference type="ARBA" id="ARBA00022982"/>
    </source>
</evidence>
<evidence type="ECO:0000256" key="6">
    <source>
        <dbReference type="ARBA" id="ARBA00022692"/>
    </source>
</evidence>
<keyword evidence="10 14" id="KW-0560">Oxidoreductase</keyword>
<name>A0A963Z039_9PROT</name>
<evidence type="ECO:0000256" key="13">
    <source>
        <dbReference type="ARBA" id="ARBA00023288"/>
    </source>
</evidence>
<dbReference type="GO" id="GO:0004129">
    <property type="term" value="F:cytochrome-c oxidase activity"/>
    <property type="evidence" value="ECO:0007669"/>
    <property type="project" value="UniProtKB-UniRule"/>
</dbReference>
<sequence>MREFFRQVARRKPLLLLPLLLLSGCSNWAIMDPQGPIGRAEKSLVFTAVILMLIVVVPVIVLTLVFAWHFRASNKKAVYRPDFHHSTTIEIIVWVVPCLIVLALGILTWKTTHALDPYKPLVAQNGEKPIEVDVIALDWKWLFVYPQLHIASVNELAMPVGASVDFRITSGTVMNAFFIPQLGTQIYAMGGMQTEVHLSADHAGIYQGLSANFSGNGFSGMTFKAIATDKAGFDAWVQKVRGSSQVLDTQSFALLSKASENVPVSYYGTVNGDIFGEQIASFVGSPPSMKTMKGNGDQASAKTTGGSNGMSGM</sequence>
<evidence type="ECO:0000256" key="14">
    <source>
        <dbReference type="PIRNR" id="PIRNR000292"/>
    </source>
</evidence>
<keyword evidence="13" id="KW-0449">Lipoprotein</keyword>
<dbReference type="GO" id="GO:0042773">
    <property type="term" value="P:ATP synthesis coupled electron transport"/>
    <property type="evidence" value="ECO:0007669"/>
    <property type="project" value="TreeGrafter"/>
</dbReference>
<feature type="domain" description="Cytochrome oxidase subunit II copper A binding" evidence="19">
    <location>
        <begin position="127"/>
        <end position="239"/>
    </location>
</feature>
<evidence type="ECO:0000256" key="4">
    <source>
        <dbReference type="ARBA" id="ARBA00022475"/>
    </source>
</evidence>
<comment type="similarity">
    <text evidence="2 14 15">Belongs to the cytochrome c oxidase subunit 2 family.</text>
</comment>
<dbReference type="InterPro" id="IPR034227">
    <property type="entry name" value="CuRO_UO_II"/>
</dbReference>
<evidence type="ECO:0000256" key="18">
    <source>
        <dbReference type="SAM" id="Phobius"/>
    </source>
</evidence>
<dbReference type="GO" id="GO:0005886">
    <property type="term" value="C:plasma membrane"/>
    <property type="evidence" value="ECO:0007669"/>
    <property type="project" value="UniProtKB-SubCell"/>
</dbReference>
<comment type="cofactor">
    <cofactor evidence="16">
        <name>Cu cation</name>
        <dbReference type="ChEBI" id="CHEBI:23378"/>
    </cofactor>
    <text evidence="16">Binds a copper A center.</text>
</comment>
<dbReference type="Gene3D" id="2.60.40.420">
    <property type="entry name" value="Cupredoxins - blue copper proteins"/>
    <property type="match status" value="1"/>
</dbReference>
<evidence type="ECO:0000256" key="9">
    <source>
        <dbReference type="ARBA" id="ARBA00022989"/>
    </source>
</evidence>
<keyword evidence="16" id="KW-0479">Metal-binding</keyword>
<dbReference type="NCBIfam" id="TIGR01433">
    <property type="entry name" value="CyoA"/>
    <property type="match status" value="1"/>
</dbReference>
<evidence type="ECO:0000259" key="20">
    <source>
        <dbReference type="PROSITE" id="PS50999"/>
    </source>
</evidence>
<keyword evidence="4 14" id="KW-1003">Cell membrane</keyword>
<comment type="function">
    <text evidence="16">Subunits I and II form the functional core of the enzyme complex. Electrons originating in cytochrome c are transferred via heme a and Cu(A) to the binuclear center formed by heme a3 and Cu(B).</text>
</comment>
<dbReference type="InterPro" id="IPR006333">
    <property type="entry name" value="Cyt_o_ubiquinol_oxidase_su2"/>
</dbReference>
<dbReference type="InterPro" id="IPR036257">
    <property type="entry name" value="Cyt_c_oxidase_su2_TM_sf"/>
</dbReference>
<dbReference type="PROSITE" id="PS50999">
    <property type="entry name" value="COX2_TM"/>
    <property type="match status" value="1"/>
</dbReference>
<dbReference type="CDD" id="cd04212">
    <property type="entry name" value="CuRO_UO_II"/>
    <property type="match status" value="1"/>
</dbReference>
<dbReference type="GO" id="GO:0005507">
    <property type="term" value="F:copper ion binding"/>
    <property type="evidence" value="ECO:0007669"/>
    <property type="project" value="InterPro"/>
</dbReference>
<evidence type="ECO:0000256" key="5">
    <source>
        <dbReference type="ARBA" id="ARBA00022660"/>
    </source>
</evidence>
<evidence type="ECO:0000259" key="19">
    <source>
        <dbReference type="PROSITE" id="PS50857"/>
    </source>
</evidence>
<dbReference type="Pfam" id="PF02790">
    <property type="entry name" value="COX2_TM"/>
    <property type="match status" value="1"/>
</dbReference>
<evidence type="ECO:0000256" key="2">
    <source>
        <dbReference type="ARBA" id="ARBA00007866"/>
    </source>
</evidence>
<dbReference type="Pfam" id="PF06481">
    <property type="entry name" value="COX_ARM"/>
    <property type="match status" value="1"/>
</dbReference>
<feature type="transmembrane region" description="Helical" evidence="18">
    <location>
        <begin position="91"/>
        <end position="109"/>
    </location>
</feature>
<dbReference type="SUPFAM" id="SSF81464">
    <property type="entry name" value="Cytochrome c oxidase subunit II-like, transmembrane region"/>
    <property type="match status" value="1"/>
</dbReference>
<evidence type="ECO:0000256" key="3">
    <source>
        <dbReference type="ARBA" id="ARBA00022448"/>
    </source>
</evidence>
<comment type="caution">
    <text evidence="21">The sequence shown here is derived from an EMBL/GenBank/DDBJ whole genome shotgun (WGS) entry which is preliminary data.</text>
</comment>
<evidence type="ECO:0000313" key="22">
    <source>
        <dbReference type="Proteomes" id="UP000721844"/>
    </source>
</evidence>
<dbReference type="InterPro" id="IPR011759">
    <property type="entry name" value="Cyt_c_oxidase_su2_TM_dom"/>
</dbReference>
<keyword evidence="8 14" id="KW-0249">Electron transport</keyword>
<evidence type="ECO:0000313" key="21">
    <source>
        <dbReference type="EMBL" id="MCB8880251.1"/>
    </source>
</evidence>
<evidence type="ECO:0000256" key="10">
    <source>
        <dbReference type="ARBA" id="ARBA00023002"/>
    </source>
</evidence>
<evidence type="ECO:0000256" key="16">
    <source>
        <dbReference type="RuleBase" id="RU004024"/>
    </source>
</evidence>
<keyword evidence="22" id="KW-1185">Reference proteome</keyword>
<keyword evidence="3 14" id="KW-0813">Transport</keyword>
<keyword evidence="9 18" id="KW-1133">Transmembrane helix</keyword>
<dbReference type="InterPro" id="IPR045187">
    <property type="entry name" value="CcO_II"/>
</dbReference>
<dbReference type="GO" id="GO:0009486">
    <property type="term" value="F:cytochrome bo3 ubiquinol oxidase activity"/>
    <property type="evidence" value="ECO:0007669"/>
    <property type="project" value="InterPro"/>
</dbReference>
<evidence type="ECO:0000256" key="17">
    <source>
        <dbReference type="SAM" id="MobiDB-lite"/>
    </source>
</evidence>
<evidence type="ECO:0000256" key="15">
    <source>
        <dbReference type="RuleBase" id="RU000456"/>
    </source>
</evidence>
<protein>
    <recommendedName>
        <fullName evidence="14">Ubiquinol oxidase subunit 2</fullName>
    </recommendedName>
</protein>
<accession>A0A963Z039</accession>
<keyword evidence="16" id="KW-0186">Copper</keyword>
<dbReference type="InterPro" id="IPR008972">
    <property type="entry name" value="Cupredoxin"/>
</dbReference>
<dbReference type="Proteomes" id="UP000721844">
    <property type="component" value="Unassembled WGS sequence"/>
</dbReference>
<dbReference type="InterPro" id="IPR010514">
    <property type="entry name" value="COX_ARM"/>
</dbReference>
<reference evidence="21 22" key="1">
    <citation type="journal article" date="2021" name="Microorganisms">
        <title>Acidisoma silvae sp. nov. and Acidisomacellulosilytica sp. nov., Two Acidophilic Bacteria Isolated from Decaying Wood, Hydrolyzing Cellulose and Producing Poly-3-hydroxybutyrate.</title>
        <authorList>
            <person name="Mieszkin S."/>
            <person name="Pouder E."/>
            <person name="Uroz S."/>
            <person name="Simon-Colin C."/>
            <person name="Alain K."/>
        </authorList>
    </citation>
    <scope>NUCLEOTIDE SEQUENCE [LARGE SCALE GENOMIC DNA]</scope>
    <source>
        <strain evidence="21 22">HW T5.17</strain>
    </source>
</reference>
<dbReference type="PROSITE" id="PS51257">
    <property type="entry name" value="PROKAR_LIPOPROTEIN"/>
    <property type="match status" value="1"/>
</dbReference>
<keyword evidence="5 14" id="KW-0679">Respiratory chain</keyword>
<evidence type="ECO:0000256" key="7">
    <source>
        <dbReference type="ARBA" id="ARBA00022729"/>
    </source>
</evidence>
<keyword evidence="7" id="KW-0732">Signal</keyword>
<dbReference type="PIRSF" id="PIRSF000292">
    <property type="entry name" value="Ubi_od_II"/>
    <property type="match status" value="1"/>
</dbReference>
<organism evidence="21 22">
    <name type="scientific">Acidisoma cellulosilyticum</name>
    <dbReference type="NCBI Taxonomy" id="2802395"/>
    <lineage>
        <taxon>Bacteria</taxon>
        <taxon>Pseudomonadati</taxon>
        <taxon>Pseudomonadota</taxon>
        <taxon>Alphaproteobacteria</taxon>
        <taxon>Acetobacterales</taxon>
        <taxon>Acidocellaceae</taxon>
        <taxon>Acidisoma</taxon>
    </lineage>
</organism>
<dbReference type="AlphaFoldDB" id="A0A963Z039"/>
<gene>
    <name evidence="21" type="primary">cyoA</name>
    <name evidence="21" type="ORF">ACELLULO517_08410</name>
</gene>
<dbReference type="PANTHER" id="PTHR22888">
    <property type="entry name" value="CYTOCHROME C OXIDASE, SUBUNIT II"/>
    <property type="match status" value="1"/>
</dbReference>
<dbReference type="EMBL" id="JAESVA010000002">
    <property type="protein sequence ID" value="MCB8880251.1"/>
    <property type="molecule type" value="Genomic_DNA"/>
</dbReference>
<evidence type="ECO:0000256" key="1">
    <source>
        <dbReference type="ARBA" id="ARBA00004651"/>
    </source>
</evidence>
<dbReference type="GO" id="GO:0016682">
    <property type="term" value="F:oxidoreductase activity, acting on diphenols and related substances as donors, oxygen as acceptor"/>
    <property type="evidence" value="ECO:0007669"/>
    <property type="project" value="InterPro"/>
</dbReference>
<comment type="subcellular location">
    <subcellularLocation>
        <location evidence="1 15">Cell membrane</location>
        <topology evidence="1 15">Multi-pass membrane protein</topology>
    </subcellularLocation>
</comment>
<comment type="catalytic activity">
    <reaction evidence="16">
        <text>4 Fe(II)-[cytochrome c] + O2 + 8 H(+)(in) = 4 Fe(III)-[cytochrome c] + 2 H2O + 4 H(+)(out)</text>
        <dbReference type="Rhea" id="RHEA:11436"/>
        <dbReference type="Rhea" id="RHEA-COMP:10350"/>
        <dbReference type="Rhea" id="RHEA-COMP:14399"/>
        <dbReference type="ChEBI" id="CHEBI:15377"/>
        <dbReference type="ChEBI" id="CHEBI:15378"/>
        <dbReference type="ChEBI" id="CHEBI:15379"/>
        <dbReference type="ChEBI" id="CHEBI:29033"/>
        <dbReference type="ChEBI" id="CHEBI:29034"/>
        <dbReference type="EC" id="7.1.1.9"/>
    </reaction>
</comment>